<comment type="caution">
    <text evidence="1">The sequence shown here is derived from an EMBL/GenBank/DDBJ whole genome shotgun (WGS) entry which is preliminary data.</text>
</comment>
<dbReference type="RefSeq" id="WP_057060564.1">
    <property type="nucleotide sequence ID" value="NZ_CP103751.1"/>
</dbReference>
<dbReference type="Gene3D" id="1.10.10.10">
    <property type="entry name" value="Winged helix-like DNA-binding domain superfamily/Winged helix DNA-binding domain"/>
    <property type="match status" value="1"/>
</dbReference>
<sequence>MQNQPYMTAEAKAVYNELSASPATAGEIAQNTHLSREKCQLILTQLVMAGLSDYQFGCYKRLQ</sequence>
<dbReference type="InterPro" id="IPR036388">
    <property type="entry name" value="WH-like_DNA-bd_sf"/>
</dbReference>
<dbReference type="Proteomes" id="UP000050495">
    <property type="component" value="Unassembled WGS sequence"/>
</dbReference>
<evidence type="ECO:0000313" key="2">
    <source>
        <dbReference type="Proteomes" id="UP000050495"/>
    </source>
</evidence>
<accession>A0AB36FBY9</accession>
<protein>
    <submittedName>
        <fullName evidence="1">TrmB family transcriptional regulator</fullName>
    </submittedName>
</protein>
<gene>
    <name evidence="1" type="ORF">AN696_0220380</name>
</gene>
<proteinExistence type="predicted"/>
<dbReference type="EMBL" id="LJEY02000184">
    <property type="protein sequence ID" value="OEH12741.1"/>
    <property type="molecule type" value="Genomic_DNA"/>
</dbReference>
<organism evidence="1 2">
    <name type="scientific">Enterobacter asburiae</name>
    <dbReference type="NCBI Taxonomy" id="61645"/>
    <lineage>
        <taxon>Bacteria</taxon>
        <taxon>Pseudomonadati</taxon>
        <taxon>Pseudomonadota</taxon>
        <taxon>Gammaproteobacteria</taxon>
        <taxon>Enterobacterales</taxon>
        <taxon>Enterobacteriaceae</taxon>
        <taxon>Enterobacter</taxon>
        <taxon>Enterobacter cloacae complex</taxon>
    </lineage>
</organism>
<evidence type="ECO:0000313" key="1">
    <source>
        <dbReference type="EMBL" id="OEH12741.1"/>
    </source>
</evidence>
<name>A0AB36FBY9_ENTAS</name>
<reference evidence="1 2" key="1">
    <citation type="submission" date="2016-04" db="EMBL/GenBank/DDBJ databases">
        <authorList>
            <person name="Osei Sekyere J."/>
            <person name="Sivertsen A."/>
            <person name="Pedersen A.T."/>
            <person name="Sundsfjord A."/>
        </authorList>
    </citation>
    <scope>NUCLEOTIDE SEQUENCE [LARGE SCALE GENOMIC DNA]</scope>
    <source>
        <strain evidence="1 2">ST435:939705067</strain>
    </source>
</reference>
<dbReference type="AlphaFoldDB" id="A0AB36FBY9"/>